<gene>
    <name evidence="5" type="ORF">UFOPK1446_00455</name>
</gene>
<dbReference type="GO" id="GO:0016747">
    <property type="term" value="F:acyltransferase activity, transferring groups other than amino-acyl groups"/>
    <property type="evidence" value="ECO:0007669"/>
    <property type="project" value="InterPro"/>
</dbReference>
<dbReference type="Pfam" id="PF00583">
    <property type="entry name" value="Acetyltransf_1"/>
    <property type="match status" value="1"/>
</dbReference>
<dbReference type="CDD" id="cd04301">
    <property type="entry name" value="NAT_SF"/>
    <property type="match status" value="1"/>
</dbReference>
<keyword evidence="1" id="KW-0808">Transferase</keyword>
<dbReference type="PANTHER" id="PTHR43072">
    <property type="entry name" value="N-ACETYLTRANSFERASE"/>
    <property type="match status" value="1"/>
</dbReference>
<feature type="domain" description="N-acetyltransferase" evidence="4">
    <location>
        <begin position="9"/>
        <end position="151"/>
    </location>
</feature>
<dbReference type="InterPro" id="IPR000182">
    <property type="entry name" value="GNAT_dom"/>
</dbReference>
<protein>
    <submittedName>
        <fullName evidence="5">Unannotated protein</fullName>
    </submittedName>
</protein>
<reference evidence="5" key="1">
    <citation type="submission" date="2020-05" db="EMBL/GenBank/DDBJ databases">
        <authorList>
            <person name="Chiriac C."/>
            <person name="Salcher M."/>
            <person name="Ghai R."/>
            <person name="Kavagutti S V."/>
        </authorList>
    </citation>
    <scope>NUCLEOTIDE SEQUENCE</scope>
</reference>
<dbReference type="Pfam" id="PF13508">
    <property type="entry name" value="Acetyltransf_7"/>
    <property type="match status" value="1"/>
</dbReference>
<dbReference type="Gene3D" id="3.40.630.30">
    <property type="match status" value="1"/>
</dbReference>
<feature type="domain" description="N-acetyltransferase" evidence="4">
    <location>
        <begin position="159"/>
        <end position="329"/>
    </location>
</feature>
<evidence type="ECO:0000256" key="3">
    <source>
        <dbReference type="ARBA" id="ARBA00023315"/>
    </source>
</evidence>
<dbReference type="HAMAP" id="MF_01698">
    <property type="entry name" value="MshD"/>
    <property type="match status" value="1"/>
</dbReference>
<dbReference type="SUPFAM" id="SSF55729">
    <property type="entry name" value="Acyl-CoA N-acyltransferases (Nat)"/>
    <property type="match status" value="1"/>
</dbReference>
<evidence type="ECO:0000313" key="5">
    <source>
        <dbReference type="EMBL" id="CAB4541961.1"/>
    </source>
</evidence>
<sequence length="329" mass="36236">MNPVDFDLTIARRLAGDEVPAVNALIQKVTDADGVRPLSEHVMLHLRYGGDSDVIHAMAWNKSRQLVGYAHLDVTDSVEGSSVEMCVDPQARGLGIATALVTRVQSETPDARLRLWAHGENSAAMALATSMGFTRMRSLVQMRRSLFAPLPEPELPPNISVRTFVQGQDEAQWLTVNSAAFANHPEQGAWDLTALTTRMNESWFDPEGFFVAVDDANRIVGFHWTKVHGGLVSHEHHGEAQHAHHSHGHDPIGEIYVIGVLPDVAGHGLGRALALIGLRYLRSLGLPEAMLYVETDNHSAHKLYESLGFTHWDTDVMFRAPDLSGTIER</sequence>
<evidence type="ECO:0000256" key="2">
    <source>
        <dbReference type="ARBA" id="ARBA00022737"/>
    </source>
</evidence>
<name>A0A6J6BS64_9ZZZZ</name>
<dbReference type="InterPro" id="IPR016181">
    <property type="entry name" value="Acyl_CoA_acyltransferase"/>
</dbReference>
<dbReference type="PIRSF" id="PIRSF021524">
    <property type="entry name" value="MSH_acetyltransferase"/>
    <property type="match status" value="1"/>
</dbReference>
<keyword evidence="2" id="KW-0677">Repeat</keyword>
<organism evidence="5">
    <name type="scientific">freshwater metagenome</name>
    <dbReference type="NCBI Taxonomy" id="449393"/>
    <lineage>
        <taxon>unclassified sequences</taxon>
        <taxon>metagenomes</taxon>
        <taxon>ecological metagenomes</taxon>
    </lineage>
</organism>
<dbReference type="EMBL" id="CAEZSO010000071">
    <property type="protein sequence ID" value="CAB4541961.1"/>
    <property type="molecule type" value="Genomic_DNA"/>
</dbReference>
<dbReference type="InterPro" id="IPR017813">
    <property type="entry name" value="Mycothiol_AcTrfase"/>
</dbReference>
<dbReference type="PROSITE" id="PS51186">
    <property type="entry name" value="GNAT"/>
    <property type="match status" value="2"/>
</dbReference>
<proteinExistence type="inferred from homology"/>
<keyword evidence="3" id="KW-0012">Acyltransferase</keyword>
<dbReference type="NCBIfam" id="TIGR03448">
    <property type="entry name" value="mycothiol_MshD"/>
    <property type="match status" value="1"/>
</dbReference>
<evidence type="ECO:0000259" key="4">
    <source>
        <dbReference type="PROSITE" id="PS51186"/>
    </source>
</evidence>
<dbReference type="AlphaFoldDB" id="A0A6J6BS64"/>
<dbReference type="PANTHER" id="PTHR43072:SF23">
    <property type="entry name" value="UPF0039 PROTEIN C11D3.02C"/>
    <property type="match status" value="1"/>
</dbReference>
<evidence type="ECO:0000256" key="1">
    <source>
        <dbReference type="ARBA" id="ARBA00022679"/>
    </source>
</evidence>
<accession>A0A6J6BS64</accession>